<feature type="domain" description="SRCR" evidence="7">
    <location>
        <begin position="243"/>
        <end position="344"/>
    </location>
</feature>
<reference evidence="9" key="1">
    <citation type="submission" date="2015-02" db="EMBL/GenBank/DDBJ databases">
        <title>Genome sequencing for Strongylocentrotus purpuratus.</title>
        <authorList>
            <person name="Murali S."/>
            <person name="Liu Y."/>
            <person name="Vee V."/>
            <person name="English A."/>
            <person name="Wang M."/>
            <person name="Skinner E."/>
            <person name="Han Y."/>
            <person name="Muzny D.M."/>
            <person name="Worley K.C."/>
            <person name="Gibbs R.A."/>
        </authorList>
    </citation>
    <scope>NUCLEOTIDE SEQUENCE</scope>
</reference>
<dbReference type="SMART" id="SM00202">
    <property type="entry name" value="SR"/>
    <property type="match status" value="5"/>
</dbReference>
<dbReference type="AlphaFoldDB" id="A0A7M7REP1"/>
<dbReference type="GeneID" id="591683"/>
<evidence type="ECO:0000256" key="3">
    <source>
        <dbReference type="ARBA" id="ARBA00023157"/>
    </source>
</evidence>
<dbReference type="FunFam" id="3.10.250.10:FF:000001">
    <property type="entry name" value="Lysyl oxidase 4 isoform X1"/>
    <property type="match status" value="1"/>
</dbReference>
<keyword evidence="9" id="KW-1185">Reference proteome</keyword>
<evidence type="ECO:0000256" key="2">
    <source>
        <dbReference type="ARBA" id="ARBA00022737"/>
    </source>
</evidence>
<dbReference type="PANTHER" id="PTHR48071:SF18">
    <property type="entry name" value="DELETED IN MALIGNANT BRAIN TUMORS 1 PROTEIN-RELATED"/>
    <property type="match status" value="1"/>
</dbReference>
<dbReference type="InParanoid" id="A0A7M7REP1"/>
<protein>
    <recommendedName>
        <fullName evidence="7">SRCR domain-containing protein</fullName>
    </recommendedName>
</protein>
<name>A0A7M7REP1_STRPU</name>
<dbReference type="Pfam" id="PF00530">
    <property type="entry name" value="SRCR"/>
    <property type="match status" value="5"/>
</dbReference>
<feature type="domain" description="SRCR" evidence="7">
    <location>
        <begin position="352"/>
        <end position="452"/>
    </location>
</feature>
<feature type="disulfide bond" evidence="5">
    <location>
        <begin position="206"/>
        <end position="216"/>
    </location>
</feature>
<feature type="disulfide bond" evidence="5">
    <location>
        <begin position="97"/>
        <end position="107"/>
    </location>
</feature>
<dbReference type="FunFam" id="3.10.250.10:FF:000011">
    <property type="entry name" value="Scavenger receptor class A member 5"/>
    <property type="match status" value="2"/>
</dbReference>
<evidence type="ECO:0000256" key="1">
    <source>
        <dbReference type="ARBA" id="ARBA00022729"/>
    </source>
</evidence>
<keyword evidence="1" id="KW-0732">Signal</keyword>
<dbReference type="PROSITE" id="PS50287">
    <property type="entry name" value="SRCR_2"/>
    <property type="match status" value="5"/>
</dbReference>
<feature type="disulfide bond" evidence="5">
    <location>
        <begin position="421"/>
        <end position="431"/>
    </location>
</feature>
<dbReference type="FunFam" id="3.10.250.10:FF:000006">
    <property type="entry name" value="neurotrypsin isoform X2"/>
    <property type="match status" value="2"/>
</dbReference>
<feature type="domain" description="SRCR" evidence="7">
    <location>
        <begin position="27"/>
        <end position="128"/>
    </location>
</feature>
<dbReference type="RefSeq" id="XP_796328.1">
    <property type="nucleotide sequence ID" value="XM_791235.5"/>
</dbReference>
<feature type="disulfide bond" evidence="5">
    <location>
        <begin position="530"/>
        <end position="540"/>
    </location>
</feature>
<comment type="caution">
    <text evidence="5">Lacks conserved residue(s) required for the propagation of feature annotation.</text>
</comment>
<feature type="domain" description="SRCR" evidence="7">
    <location>
        <begin position="137"/>
        <end position="237"/>
    </location>
</feature>
<feature type="disulfide bond" evidence="5">
    <location>
        <begin position="377"/>
        <end position="441"/>
    </location>
</feature>
<evidence type="ECO:0000256" key="5">
    <source>
        <dbReference type="PROSITE-ProRule" id="PRU00196"/>
    </source>
</evidence>
<sequence>MQKVSEAVVYWFIYGLFLRLDTSAISVRLAGSGSESEGRVEVYYQGQWGTVCDDIWGDEETRVVCRQLGFTSDSYSTFTDAYYGQGSGTIWLDGVECLGSESSLEYCNHLGWGVHNCQHSEDVGVNCTSSGIATDTVRLVDGSIPSEGRVEVLHSGQWGTICDDTWGIEEAEIVCQQLGYSSATDALANAYFGEGGGEIWLDNVHCSGSESGIHLCSHEGWGVHNCQHYEDAGVRCFNDEGSLRLVDGTASSEGRVEIYHDSEWGTICDDGWGIEEGIIVCKQLGYSSALSVQSGAHFGSGSGAIWLDDVDCNGSDETRLDGCSRGGWGVHDCTHQEDVGVRCSQMIAENSLRLTDGHDMSEGRVEIYHDGAWGTVCDDGWDIPEAKIVCRQLGFPGVVSSHSQATFGQGTGQIWFDNVDCSGTESKLSSCSHNGWGNHNCHHSEDAGVTCQKAVGDITGAVALVNDQGRNWYGRVQVYYNDTWGTVCGNLWSWNEAKVVCTSLGFDDVDKWMLNADAGEGPIWLDNVQCDGTESSLVYCTNAGWGVHSCDHTQDVAISCYNHSGLKVGHIIGILGGVVSLVILAQYLKTIYQKHRCCTRSTTSTTPMSAPTTTPHHPHRTPMNREDNPGIGNPGFSGNYYSRPDTAPPSYDSIFKYSTYPQGPPPDPAIFSPEGGTCSPPPPYLPPSSTLDAFTEEPPQSGSRNSNYSHSASPDRSFTMAPVN</sequence>
<accession>A0A7M7REP1</accession>
<dbReference type="InterPro" id="IPR001190">
    <property type="entry name" value="SRCR"/>
</dbReference>
<feature type="compositionally biased region" description="Low complexity" evidence="6">
    <location>
        <begin position="602"/>
        <end position="615"/>
    </location>
</feature>
<keyword evidence="2" id="KW-0677">Repeat</keyword>
<dbReference type="PRINTS" id="PR00258">
    <property type="entry name" value="SPERACTRCPTR"/>
</dbReference>
<dbReference type="KEGG" id="spu:591683"/>
<dbReference type="InterPro" id="IPR036772">
    <property type="entry name" value="SRCR-like_dom_sf"/>
</dbReference>
<feature type="disulfide bond" evidence="5">
    <location>
        <begin position="162"/>
        <end position="226"/>
    </location>
</feature>
<evidence type="ECO:0000259" key="7">
    <source>
        <dbReference type="PROSITE" id="PS50287"/>
    </source>
</evidence>
<organism evidence="8 9">
    <name type="scientific">Strongylocentrotus purpuratus</name>
    <name type="common">Purple sea urchin</name>
    <dbReference type="NCBI Taxonomy" id="7668"/>
    <lineage>
        <taxon>Eukaryota</taxon>
        <taxon>Metazoa</taxon>
        <taxon>Echinodermata</taxon>
        <taxon>Eleutherozoa</taxon>
        <taxon>Echinozoa</taxon>
        <taxon>Echinoidea</taxon>
        <taxon>Euechinoidea</taxon>
        <taxon>Echinacea</taxon>
        <taxon>Camarodonta</taxon>
        <taxon>Echinidea</taxon>
        <taxon>Strongylocentrotidae</taxon>
        <taxon>Strongylocentrotus</taxon>
    </lineage>
</organism>
<evidence type="ECO:0000313" key="9">
    <source>
        <dbReference type="Proteomes" id="UP000007110"/>
    </source>
</evidence>
<evidence type="ECO:0000256" key="4">
    <source>
        <dbReference type="ARBA" id="ARBA00023180"/>
    </source>
</evidence>
<feature type="disulfide bond" evidence="5">
    <location>
        <begin position="390"/>
        <end position="451"/>
    </location>
</feature>
<dbReference type="GO" id="GO:0016020">
    <property type="term" value="C:membrane"/>
    <property type="evidence" value="ECO:0007669"/>
    <property type="project" value="InterPro"/>
</dbReference>
<keyword evidence="4" id="KW-0325">Glycoprotein</keyword>
<dbReference type="Proteomes" id="UP000007110">
    <property type="component" value="Unassembled WGS sequence"/>
</dbReference>
<proteinExistence type="predicted"/>
<dbReference type="PANTHER" id="PTHR48071">
    <property type="entry name" value="SRCR DOMAIN-CONTAINING PROTEIN"/>
    <property type="match status" value="1"/>
</dbReference>
<feature type="region of interest" description="Disordered" evidence="6">
    <location>
        <begin position="602"/>
        <end position="724"/>
    </location>
</feature>
<evidence type="ECO:0000256" key="6">
    <source>
        <dbReference type="SAM" id="MobiDB-lite"/>
    </source>
</evidence>
<dbReference type="PROSITE" id="PS00420">
    <property type="entry name" value="SRCR_1"/>
    <property type="match status" value="3"/>
</dbReference>
<dbReference type="OrthoDB" id="536948at2759"/>
<reference evidence="8" key="2">
    <citation type="submission" date="2021-01" db="UniProtKB">
        <authorList>
            <consortium name="EnsemblMetazoa"/>
        </authorList>
    </citation>
    <scope>IDENTIFICATION</scope>
</reference>
<keyword evidence="3 5" id="KW-1015">Disulfide bond</keyword>
<feature type="disulfide bond" evidence="5">
    <location>
        <begin position="175"/>
        <end position="236"/>
    </location>
</feature>
<dbReference type="SUPFAM" id="SSF56487">
    <property type="entry name" value="SRCR-like"/>
    <property type="match status" value="5"/>
</dbReference>
<feature type="domain" description="SRCR" evidence="7">
    <location>
        <begin position="462"/>
        <end position="561"/>
    </location>
</feature>
<evidence type="ECO:0000313" key="8">
    <source>
        <dbReference type="EnsemblMetazoa" id="XP_796328"/>
    </source>
</evidence>
<dbReference type="Gene3D" id="3.10.250.10">
    <property type="entry name" value="SRCR-like domain"/>
    <property type="match status" value="5"/>
</dbReference>
<feature type="compositionally biased region" description="Polar residues" evidence="6">
    <location>
        <begin position="698"/>
        <end position="716"/>
    </location>
</feature>
<dbReference type="EnsemblMetazoa" id="XM_791235">
    <property type="protein sequence ID" value="XP_796328"/>
    <property type="gene ID" value="LOC591683"/>
</dbReference>